<dbReference type="PROSITE" id="PS00211">
    <property type="entry name" value="ABC_TRANSPORTER_1"/>
    <property type="match status" value="2"/>
</dbReference>
<feature type="domain" description="ABC transmembrane type-1" evidence="13">
    <location>
        <begin position="1043"/>
        <end position="1332"/>
    </location>
</feature>
<evidence type="ECO:0000256" key="6">
    <source>
        <dbReference type="ARBA" id="ARBA00022840"/>
    </source>
</evidence>
<dbReference type="SMART" id="SM00382">
    <property type="entry name" value="AAA"/>
    <property type="match status" value="2"/>
</dbReference>
<accession>A0A0J0XCK8</accession>
<reference evidence="14 15" key="1">
    <citation type="submission" date="2015-03" db="EMBL/GenBank/DDBJ databases">
        <title>Genomics and transcriptomics of the oil-accumulating basidiomycete yeast T. oleaginosus allow insights into substrate utilization and the diverse evolutionary trajectories of mating systems in fungi.</title>
        <authorList>
            <consortium name="DOE Joint Genome Institute"/>
            <person name="Kourist R."/>
            <person name="Kracht O."/>
            <person name="Bracharz F."/>
            <person name="Lipzen A."/>
            <person name="Nolan M."/>
            <person name="Ohm R."/>
            <person name="Grigoriev I."/>
            <person name="Sun S."/>
            <person name="Heitman J."/>
            <person name="Bruck T."/>
            <person name="Nowrousian M."/>
        </authorList>
    </citation>
    <scope>NUCLEOTIDE SEQUENCE [LARGE SCALE GENOMIC DNA]</scope>
    <source>
        <strain evidence="14 15">IBC0246</strain>
    </source>
</reference>
<feature type="region of interest" description="Disordered" evidence="10">
    <location>
        <begin position="937"/>
        <end position="958"/>
    </location>
</feature>
<keyword evidence="2" id="KW-0813">Transport</keyword>
<keyword evidence="15" id="KW-1185">Reference proteome</keyword>
<dbReference type="CDD" id="cd03250">
    <property type="entry name" value="ABCC_MRP_domain1"/>
    <property type="match status" value="1"/>
</dbReference>
<feature type="domain" description="ABC transporter" evidence="12">
    <location>
        <begin position="668"/>
        <end position="918"/>
    </location>
</feature>
<dbReference type="PROSITE" id="PS50893">
    <property type="entry name" value="ABC_TRANSPORTER_2"/>
    <property type="match status" value="2"/>
</dbReference>
<evidence type="ECO:0000259" key="12">
    <source>
        <dbReference type="PROSITE" id="PS50893"/>
    </source>
</evidence>
<dbReference type="Gene3D" id="1.20.1560.10">
    <property type="entry name" value="ABC transporter type 1, transmembrane domain"/>
    <property type="match status" value="2"/>
</dbReference>
<dbReference type="CDD" id="cd18604">
    <property type="entry name" value="ABC_6TM_VMR1_D2_like"/>
    <property type="match status" value="1"/>
</dbReference>
<feature type="transmembrane region" description="Helical" evidence="11">
    <location>
        <begin position="170"/>
        <end position="201"/>
    </location>
</feature>
<dbReference type="GO" id="GO:0016887">
    <property type="term" value="F:ATP hydrolysis activity"/>
    <property type="evidence" value="ECO:0007669"/>
    <property type="project" value="InterPro"/>
</dbReference>
<feature type="transmembrane region" description="Helical" evidence="11">
    <location>
        <begin position="468"/>
        <end position="487"/>
    </location>
</feature>
<dbReference type="CDD" id="cd03244">
    <property type="entry name" value="ABCC_MRP_domain2"/>
    <property type="match status" value="1"/>
</dbReference>
<dbReference type="InterPro" id="IPR027417">
    <property type="entry name" value="P-loop_NTPase"/>
</dbReference>
<dbReference type="InterPro" id="IPR003439">
    <property type="entry name" value="ABC_transporter-like_ATP-bd"/>
</dbReference>
<evidence type="ECO:0000256" key="8">
    <source>
        <dbReference type="ARBA" id="ARBA00023136"/>
    </source>
</evidence>
<dbReference type="PANTHER" id="PTHR24223:SF353">
    <property type="entry name" value="ABC TRANSPORTER ATP-BINDING PROTEIN_PERMEASE VMR1-RELATED"/>
    <property type="match status" value="1"/>
</dbReference>
<dbReference type="CDD" id="cd18596">
    <property type="entry name" value="ABC_6TM_VMR1_D1_like"/>
    <property type="match status" value="1"/>
</dbReference>
<feature type="domain" description="ABC transporter" evidence="12">
    <location>
        <begin position="1370"/>
        <end position="1661"/>
    </location>
</feature>
<dbReference type="FunFam" id="1.20.1560.10:FF:000013">
    <property type="entry name" value="ABC transporter C family member 2"/>
    <property type="match status" value="1"/>
</dbReference>
<dbReference type="EMBL" id="KQ087283">
    <property type="protein sequence ID" value="KLT38792.1"/>
    <property type="molecule type" value="Genomic_DNA"/>
</dbReference>
<sequence length="1690" mass="184707">MSCGVWDGSDFTPCFRDTYIANAPLALAALAAVFILGPRGRRTPTTAASLVPPGGGLLAQLEARVLLSSLARTLPGRRSDDVERPPTPPLTPDSPTAPPPERLPRKSAPLPYAEEEETVAAFRVARTRWDAAFYWISIVGAGVWIALEVARLMEDSSSITDVAWEDARPLIFPTTMLALAVAGGPVLPLLTIHLVPALLLFRSAVMGNYPSSKLSLVLIVWESVYWAALMSCPYYDRLDRLVGGGVSKGGAGTGLPRHIEEPSSGLSRATYWFILPFLWKYYWKPITLEEIPAIREDDSASASVGAFRRFQAARDAAYEVRNNSPRKRNLALDLLVFFRPELVRQSVVACLFVVLQYLPPTGLRLLLKQIAEHDAGGGHIGTAALYVAMMAVGQSVGVVIYGLALMLGRRLCIRMRAIIIGEVFAKALRREDRSGTIKKEGESESSSDGKINNLVSVDAFAISEVCAYTYYLASCPFALFVNLTLLFMTLGPAAAAGVAVLVALIPLQTLMGKLFTVYQRRLLSATDKRLDAVTEVISYIKLIKYNSWQAKFLERMGETRKAELGALAQRFAMISLSNVQAWATPVLVTGTAFGVHVLVLKQPLTPDRAFASLVLFNMLRDPLALYQDVVIRLIQAYTSASRIQDFLDEPETLKYTQVSTPGPSDPAIGFHDALFAYPGEEKAGTDGAQPFRLGELDLSFPKGELSLVTGPVGSGKTTLILSLLGETVLLTGKVFMPNDHASRDLCPVDPVTGLSDTVAYCAQTAWLVGATIRENIVFGSTWDEARYEAVVHACALERDFEIFDLGDETEVGEKGTTCSGGQKARIALARALYSPAATVILDDVLSAVDAQTARHIYEHVLRGPLMKGRTCILVTHAVGLCLPAASFVVMLDDGKAVSSGSPAMLIASGALEAESEPTTPAADETIMPVNGGLSVSSEQASQLSAKVPRSRRRSVLQGGEVDDSIEDNLDGLEYDALVAKKRLDAIAAGDGLTRSTSRKSGKGDAETQPDKRLVQDEESNQGSIRWGTYLLYFRAQGGLPFWLVLFVAFIGSQVFQYLSNWWIKEWAGAGSSANRLMIQNGVLTKSEHTVQYYLFVYLAISAVYIFMIAARIGVSFMGSLHASEWIYRRMLARILGAKLRFFDATPSGRIMNRLSKDMSSVDQETTLILMLFVNCVLSCATVLIVVAYSSPAFLIAFPLITVMYWMVGTLYVTTSREIKRFDSVTRSPIFVSFSEALVGMSTIRSYADSARFMSKLLAELDTNTRCFWYLWQSNRALNVLSNFIGTLITVLACVLALQSEMDAATAGLSITYALSFTDYVLWVVRLYADAEMNMNSVERIAEYLELEQEESEGSEGVEPPAAWPSRDGSIVVSNLTCKYAPQLDPVLRDLSFEIGPREKIGICGRTGSGKSTLALSFFRFLYQEAGSIVIDGLDISKLSLATLRSRLTILPQEAQLFSGTVRDNMDPFGQHEDLEIWDALRQCGLTGRTPGASLAASRAMSRSASRAVSRRESVQDLVRVASGQDRAPSAAASSLSLALGFDEERVMIRSLDEPVAAGGKNFSQGQRQLLALARGLLKLRNSSFLIMDESTANLDHATDATIQNVIRTGLEDTQMLVIAHRLMTVCGLDKILVLDHGRKIEFGTPWELLQDPNGSFRDLCRQSGEEVQLMELARSVHERKQRAREAIMDQ</sequence>
<feature type="transmembrane region" description="Helical" evidence="11">
    <location>
        <begin position="1192"/>
        <end position="1212"/>
    </location>
</feature>
<keyword evidence="5" id="KW-0547">Nucleotide-binding</keyword>
<feature type="transmembrane region" description="Helical" evidence="11">
    <location>
        <begin position="1039"/>
        <end position="1058"/>
    </location>
</feature>
<feature type="compositionally biased region" description="Pro residues" evidence="10">
    <location>
        <begin position="85"/>
        <end position="101"/>
    </location>
</feature>
<evidence type="ECO:0008006" key="16">
    <source>
        <dbReference type="Google" id="ProtNLM"/>
    </source>
</evidence>
<dbReference type="Gene3D" id="3.40.50.300">
    <property type="entry name" value="P-loop containing nucleotide triphosphate hydrolases"/>
    <property type="match status" value="2"/>
</dbReference>
<feature type="region of interest" description="Disordered" evidence="10">
    <location>
        <begin position="992"/>
        <end position="1019"/>
    </location>
</feature>
<dbReference type="SUPFAM" id="SSF90123">
    <property type="entry name" value="ABC transporter transmembrane region"/>
    <property type="match status" value="2"/>
</dbReference>
<dbReference type="InterPro" id="IPR036640">
    <property type="entry name" value="ABC1_TM_sf"/>
</dbReference>
<dbReference type="GO" id="GO:0000329">
    <property type="term" value="C:fungal-type vacuole membrane"/>
    <property type="evidence" value="ECO:0007669"/>
    <property type="project" value="TreeGrafter"/>
</dbReference>
<feature type="transmembrane region" description="Helical" evidence="11">
    <location>
        <begin position="493"/>
        <end position="511"/>
    </location>
</feature>
<dbReference type="Pfam" id="PF00664">
    <property type="entry name" value="ABC_membrane"/>
    <property type="match status" value="2"/>
</dbReference>
<feature type="transmembrane region" description="Helical" evidence="11">
    <location>
        <begin position="1279"/>
        <end position="1297"/>
    </location>
</feature>
<dbReference type="InterPro" id="IPR011527">
    <property type="entry name" value="ABC1_TM_dom"/>
</dbReference>
<keyword evidence="8 11" id="KW-0472">Membrane</keyword>
<keyword evidence="9" id="KW-0325">Glycoprotein</keyword>
<dbReference type="Proteomes" id="UP000053611">
    <property type="component" value="Unassembled WGS sequence"/>
</dbReference>
<keyword evidence="6" id="KW-0067">ATP-binding</keyword>
<feature type="region of interest" description="Disordered" evidence="10">
    <location>
        <begin position="76"/>
        <end position="110"/>
    </location>
</feature>
<keyword evidence="7 11" id="KW-1133">Transmembrane helix</keyword>
<dbReference type="GO" id="GO:0140359">
    <property type="term" value="F:ABC-type transporter activity"/>
    <property type="evidence" value="ECO:0007669"/>
    <property type="project" value="InterPro"/>
</dbReference>
<evidence type="ECO:0000256" key="1">
    <source>
        <dbReference type="ARBA" id="ARBA00004141"/>
    </source>
</evidence>
<name>A0A0J0XCK8_9TREE</name>
<evidence type="ECO:0000256" key="10">
    <source>
        <dbReference type="SAM" id="MobiDB-lite"/>
    </source>
</evidence>
<dbReference type="FunFam" id="3.40.50.300:FF:000825">
    <property type="entry name" value="ABC bile acid transporter"/>
    <property type="match status" value="1"/>
</dbReference>
<evidence type="ECO:0000313" key="15">
    <source>
        <dbReference type="Proteomes" id="UP000053611"/>
    </source>
</evidence>
<feature type="transmembrane region" description="Helical" evidence="11">
    <location>
        <begin position="132"/>
        <end position="150"/>
    </location>
</feature>
<evidence type="ECO:0000256" key="3">
    <source>
        <dbReference type="ARBA" id="ARBA00022692"/>
    </source>
</evidence>
<keyword evidence="3 11" id="KW-0812">Transmembrane</keyword>
<organism evidence="14 15">
    <name type="scientific">Cutaneotrichosporon oleaginosum</name>
    <dbReference type="NCBI Taxonomy" id="879819"/>
    <lineage>
        <taxon>Eukaryota</taxon>
        <taxon>Fungi</taxon>
        <taxon>Dikarya</taxon>
        <taxon>Basidiomycota</taxon>
        <taxon>Agaricomycotina</taxon>
        <taxon>Tremellomycetes</taxon>
        <taxon>Trichosporonales</taxon>
        <taxon>Trichosporonaceae</taxon>
        <taxon>Cutaneotrichosporon</taxon>
    </lineage>
</organism>
<protein>
    <recommendedName>
        <fullName evidence="16">P-loop containing nucleoside triphosphate hydrolase protein</fullName>
    </recommendedName>
</protein>
<dbReference type="InterPro" id="IPR017871">
    <property type="entry name" value="ABC_transporter-like_CS"/>
</dbReference>
<dbReference type="InterPro" id="IPR050173">
    <property type="entry name" value="ABC_transporter_C-like"/>
</dbReference>
<comment type="subcellular location">
    <subcellularLocation>
        <location evidence="1">Membrane</location>
        <topology evidence="1">Multi-pass membrane protein</topology>
    </subcellularLocation>
</comment>
<gene>
    <name evidence="14" type="ORF">CC85DRAFT_289201</name>
</gene>
<feature type="transmembrane region" description="Helical" evidence="11">
    <location>
        <begin position="342"/>
        <end position="359"/>
    </location>
</feature>
<keyword evidence="4" id="KW-0677">Repeat</keyword>
<evidence type="ECO:0000256" key="2">
    <source>
        <dbReference type="ARBA" id="ARBA00022448"/>
    </source>
</evidence>
<dbReference type="PANTHER" id="PTHR24223">
    <property type="entry name" value="ATP-BINDING CASSETTE SUB-FAMILY C"/>
    <property type="match status" value="1"/>
</dbReference>
<dbReference type="STRING" id="879819.A0A0J0XCK8"/>
<feature type="transmembrane region" description="Helical" evidence="11">
    <location>
        <begin position="19"/>
        <end position="37"/>
    </location>
</feature>
<feature type="transmembrane region" description="Helical" evidence="11">
    <location>
        <begin position="383"/>
        <end position="407"/>
    </location>
</feature>
<evidence type="ECO:0000256" key="9">
    <source>
        <dbReference type="ARBA" id="ARBA00023180"/>
    </source>
</evidence>
<dbReference type="GO" id="GO:0005524">
    <property type="term" value="F:ATP binding"/>
    <property type="evidence" value="ECO:0007669"/>
    <property type="project" value="UniProtKB-KW"/>
</dbReference>
<feature type="domain" description="ABC transmembrane type-1" evidence="13">
    <location>
        <begin position="347"/>
        <end position="635"/>
    </location>
</feature>
<evidence type="ECO:0000256" key="7">
    <source>
        <dbReference type="ARBA" id="ARBA00022989"/>
    </source>
</evidence>
<dbReference type="SUPFAM" id="SSF52540">
    <property type="entry name" value="P-loop containing nucleoside triphosphate hydrolases"/>
    <property type="match status" value="2"/>
</dbReference>
<evidence type="ECO:0000259" key="13">
    <source>
        <dbReference type="PROSITE" id="PS50929"/>
    </source>
</evidence>
<feature type="compositionally biased region" description="Basic and acidic residues" evidence="10">
    <location>
        <begin position="1001"/>
        <end position="1015"/>
    </location>
</feature>
<dbReference type="OrthoDB" id="6500128at2759"/>
<evidence type="ECO:0000256" key="4">
    <source>
        <dbReference type="ARBA" id="ARBA00022737"/>
    </source>
</evidence>
<evidence type="ECO:0000313" key="14">
    <source>
        <dbReference type="EMBL" id="KLT38792.1"/>
    </source>
</evidence>
<dbReference type="GeneID" id="28985141"/>
<dbReference type="PROSITE" id="PS50929">
    <property type="entry name" value="ABC_TM1F"/>
    <property type="match status" value="2"/>
</dbReference>
<dbReference type="InterPro" id="IPR003593">
    <property type="entry name" value="AAA+_ATPase"/>
</dbReference>
<proteinExistence type="predicted"/>
<feature type="transmembrane region" description="Helical" evidence="11">
    <location>
        <begin position="1092"/>
        <end position="1120"/>
    </location>
</feature>
<evidence type="ECO:0000256" key="5">
    <source>
        <dbReference type="ARBA" id="ARBA00022741"/>
    </source>
</evidence>
<dbReference type="RefSeq" id="XP_018275283.1">
    <property type="nucleotide sequence ID" value="XM_018424538.1"/>
</dbReference>
<evidence type="ECO:0000256" key="11">
    <source>
        <dbReference type="SAM" id="Phobius"/>
    </source>
</evidence>
<feature type="transmembrane region" description="Helical" evidence="11">
    <location>
        <begin position="1166"/>
        <end position="1186"/>
    </location>
</feature>
<dbReference type="Pfam" id="PF00005">
    <property type="entry name" value="ABC_tran"/>
    <property type="match status" value="2"/>
</dbReference>